<protein>
    <submittedName>
        <fullName evidence="2">Uncharacterized protein</fullName>
    </submittedName>
</protein>
<dbReference type="Proteomes" id="UP000005546">
    <property type="component" value="Unassembled WGS sequence"/>
</dbReference>
<dbReference type="HOGENOM" id="CLU_3237250_0_0_10"/>
<comment type="caution">
    <text evidence="2">The sequence shown here is derived from an EMBL/GenBank/DDBJ whole genome shotgun (WGS) entry which is preliminary data.</text>
</comment>
<keyword evidence="1" id="KW-0472">Membrane</keyword>
<feature type="transmembrane region" description="Helical" evidence="1">
    <location>
        <begin position="6"/>
        <end position="26"/>
    </location>
</feature>
<dbReference type="STRING" id="762982.HMPREF9442_01665"/>
<gene>
    <name evidence="2" type="ORF">HMPREF9442_01665</name>
</gene>
<keyword evidence="3" id="KW-1185">Reference proteome</keyword>
<proteinExistence type="predicted"/>
<dbReference type="AlphaFoldDB" id="F3QTZ6"/>
<evidence type="ECO:0000313" key="2">
    <source>
        <dbReference type="EMBL" id="EGG54405.1"/>
    </source>
</evidence>
<keyword evidence="1" id="KW-0812">Transmembrane</keyword>
<evidence type="ECO:0000256" key="1">
    <source>
        <dbReference type="SAM" id="Phobius"/>
    </source>
</evidence>
<sequence length="43" mass="5066">MVNIHLDLALNCEILYLIYSGFAAGWRIYGRKERRKTTVFVSF</sequence>
<evidence type="ECO:0000313" key="3">
    <source>
        <dbReference type="Proteomes" id="UP000005546"/>
    </source>
</evidence>
<accession>F3QTZ6</accession>
<keyword evidence="1" id="KW-1133">Transmembrane helix</keyword>
<reference evidence="2 3" key="1">
    <citation type="submission" date="2011-02" db="EMBL/GenBank/DDBJ databases">
        <authorList>
            <person name="Weinstock G."/>
            <person name="Sodergren E."/>
            <person name="Clifton S."/>
            <person name="Fulton L."/>
            <person name="Fulton B."/>
            <person name="Courtney L."/>
            <person name="Fronick C."/>
            <person name="Harrison M."/>
            <person name="Strong C."/>
            <person name="Farmer C."/>
            <person name="Delahaunty K."/>
            <person name="Markovic C."/>
            <person name="Hall O."/>
            <person name="Minx P."/>
            <person name="Tomlinson C."/>
            <person name="Mitreva M."/>
            <person name="Hou S."/>
            <person name="Chen J."/>
            <person name="Wollam A."/>
            <person name="Pepin K.H."/>
            <person name="Johnson M."/>
            <person name="Bhonagiri V."/>
            <person name="Zhang X."/>
            <person name="Suruliraj S."/>
            <person name="Warren W."/>
            <person name="Chinwalla A."/>
            <person name="Mardis E.R."/>
            <person name="Wilson R.K."/>
        </authorList>
    </citation>
    <scope>NUCLEOTIDE SEQUENCE [LARGE SCALE GENOMIC DNA]</scope>
    <source>
        <strain evidence="2 3">YIT 11841</strain>
    </source>
</reference>
<name>F3QTZ6_9BACT</name>
<organism evidence="2 3">
    <name type="scientific">Paraprevotella xylaniphila YIT 11841</name>
    <dbReference type="NCBI Taxonomy" id="762982"/>
    <lineage>
        <taxon>Bacteria</taxon>
        <taxon>Pseudomonadati</taxon>
        <taxon>Bacteroidota</taxon>
        <taxon>Bacteroidia</taxon>
        <taxon>Bacteroidales</taxon>
        <taxon>Prevotellaceae</taxon>
        <taxon>Paraprevotella</taxon>
    </lineage>
</organism>
<dbReference type="EMBL" id="AFBR01000040">
    <property type="protein sequence ID" value="EGG54405.1"/>
    <property type="molecule type" value="Genomic_DNA"/>
</dbReference>